<dbReference type="SUPFAM" id="SSF52141">
    <property type="entry name" value="Uracil-DNA glycosylase-like"/>
    <property type="match status" value="1"/>
</dbReference>
<name>A0A9W7FR57_9STRA</name>
<feature type="region of interest" description="Disordered" evidence="1">
    <location>
        <begin position="1"/>
        <end position="37"/>
    </location>
</feature>
<evidence type="ECO:0000313" key="2">
    <source>
        <dbReference type="EMBL" id="GMI16753.1"/>
    </source>
</evidence>
<dbReference type="InterPro" id="IPR036895">
    <property type="entry name" value="Uracil-DNA_glycosylase-like_sf"/>
</dbReference>
<sequence>MSSPKHSTKSSVSVTPPSSTRPKRKCRDNPQNPEYLYGDLDSDLDSEFFATPVTPHSKSKIPTTTTSTFRPILTSTTHTLILGTAPSTISNSKLEYFANTSNSFWHIVSLFTHVDKSASYEDRLNALLSKGYGLGDVYSSVSKQKKSSSLDKDILHGSVEDIESYLLSNPNIKRLVFHSVIAFSIFSDNFLMQNQDMKFMYWVRKYYSKRIKKIIDYTDNVMLIDDDVGNNNNEDNENEEINNRNCKRVKGEDDDFGSLVTVEYTSEEDDPQYKQIDYTCKQPTPNEVSNLRKIELVYVMSTSSAYAKPRAEKEKSWMDDCFRMSAL</sequence>
<accession>A0A9W7FR57</accession>
<dbReference type="Gene3D" id="3.40.470.10">
    <property type="entry name" value="Uracil-DNA glycosylase-like domain"/>
    <property type="match status" value="1"/>
</dbReference>
<keyword evidence="3" id="KW-1185">Reference proteome</keyword>
<evidence type="ECO:0000256" key="1">
    <source>
        <dbReference type="SAM" id="MobiDB-lite"/>
    </source>
</evidence>
<protein>
    <submittedName>
        <fullName evidence="2">Uncharacterized protein</fullName>
    </submittedName>
</protein>
<organism evidence="2 3">
    <name type="scientific">Triparma laevis f. longispina</name>
    <dbReference type="NCBI Taxonomy" id="1714387"/>
    <lineage>
        <taxon>Eukaryota</taxon>
        <taxon>Sar</taxon>
        <taxon>Stramenopiles</taxon>
        <taxon>Ochrophyta</taxon>
        <taxon>Bolidophyceae</taxon>
        <taxon>Parmales</taxon>
        <taxon>Triparmaceae</taxon>
        <taxon>Triparma</taxon>
    </lineage>
</organism>
<reference evidence="3" key="1">
    <citation type="journal article" date="2023" name="Commun. Biol.">
        <title>Genome analysis of Parmales, the sister group of diatoms, reveals the evolutionary specialization of diatoms from phago-mixotrophs to photoautotrophs.</title>
        <authorList>
            <person name="Ban H."/>
            <person name="Sato S."/>
            <person name="Yoshikawa S."/>
            <person name="Yamada K."/>
            <person name="Nakamura Y."/>
            <person name="Ichinomiya M."/>
            <person name="Sato N."/>
            <person name="Blanc-Mathieu R."/>
            <person name="Endo H."/>
            <person name="Kuwata A."/>
            <person name="Ogata H."/>
        </authorList>
    </citation>
    <scope>NUCLEOTIDE SEQUENCE [LARGE SCALE GENOMIC DNA]</scope>
    <source>
        <strain evidence="3">NIES 3700</strain>
    </source>
</reference>
<comment type="caution">
    <text evidence="2">The sequence shown here is derived from an EMBL/GenBank/DDBJ whole genome shotgun (WGS) entry which is preliminary data.</text>
</comment>
<dbReference type="EMBL" id="BRXW01000264">
    <property type="protein sequence ID" value="GMI16753.1"/>
    <property type="molecule type" value="Genomic_DNA"/>
</dbReference>
<proteinExistence type="predicted"/>
<feature type="compositionally biased region" description="Low complexity" evidence="1">
    <location>
        <begin position="1"/>
        <end position="20"/>
    </location>
</feature>
<dbReference type="AlphaFoldDB" id="A0A9W7FR57"/>
<gene>
    <name evidence="2" type="ORF">TrLO_g11626</name>
</gene>
<dbReference type="OrthoDB" id="204408at2759"/>
<evidence type="ECO:0000313" key="3">
    <source>
        <dbReference type="Proteomes" id="UP001165122"/>
    </source>
</evidence>
<dbReference type="Proteomes" id="UP001165122">
    <property type="component" value="Unassembled WGS sequence"/>
</dbReference>